<accession>A0A6M3LGM2</accession>
<reference evidence="1" key="1">
    <citation type="submission" date="2020-03" db="EMBL/GenBank/DDBJ databases">
        <title>The deep terrestrial virosphere.</title>
        <authorList>
            <person name="Holmfeldt K."/>
            <person name="Nilsson E."/>
            <person name="Simone D."/>
            <person name="Lopez-Fernandez M."/>
            <person name="Wu X."/>
            <person name="de Brujin I."/>
            <person name="Lundin D."/>
            <person name="Andersson A."/>
            <person name="Bertilsson S."/>
            <person name="Dopson M."/>
        </authorList>
    </citation>
    <scope>NUCLEOTIDE SEQUENCE</scope>
    <source>
        <strain evidence="1">MM415B04471</strain>
    </source>
</reference>
<gene>
    <name evidence="1" type="ORF">MM415B04471_0011</name>
</gene>
<evidence type="ECO:0000313" key="1">
    <source>
        <dbReference type="EMBL" id="QJA92792.1"/>
    </source>
</evidence>
<proteinExistence type="predicted"/>
<dbReference type="EMBL" id="MT143096">
    <property type="protein sequence ID" value="QJA92792.1"/>
    <property type="molecule type" value="Genomic_DNA"/>
</dbReference>
<sequence>MAEKTKSILRKRRDTLSDVMAEVDKIQGTASKKELSKGSSTEIPLPSAVQNLNENWKAKKKYGD</sequence>
<organism evidence="1">
    <name type="scientific">viral metagenome</name>
    <dbReference type="NCBI Taxonomy" id="1070528"/>
    <lineage>
        <taxon>unclassified sequences</taxon>
        <taxon>metagenomes</taxon>
        <taxon>organismal metagenomes</taxon>
    </lineage>
</organism>
<name>A0A6M3LGM2_9ZZZZ</name>
<dbReference type="AlphaFoldDB" id="A0A6M3LGM2"/>
<protein>
    <submittedName>
        <fullName evidence="1">Uncharacterized protein</fullName>
    </submittedName>
</protein>